<evidence type="ECO:0000313" key="2">
    <source>
        <dbReference type="Proteomes" id="UP001283361"/>
    </source>
</evidence>
<keyword evidence="2" id="KW-1185">Reference proteome</keyword>
<comment type="caution">
    <text evidence="1">The sequence shown here is derived from an EMBL/GenBank/DDBJ whole genome shotgun (WGS) entry which is preliminary data.</text>
</comment>
<dbReference type="AlphaFoldDB" id="A0AAE1B3J4"/>
<evidence type="ECO:0000313" key="1">
    <source>
        <dbReference type="EMBL" id="KAK3798922.1"/>
    </source>
</evidence>
<accession>A0AAE1B3J4</accession>
<proteinExistence type="predicted"/>
<name>A0AAE1B3J4_9GAST</name>
<protein>
    <submittedName>
        <fullName evidence="1">Uncharacterized protein</fullName>
    </submittedName>
</protein>
<sequence length="86" mass="9879">MVENCLVHRTDNKEKTVNYHGDMWTIPLTHNDLINYVRSQDNTHNNLRSQVINTDIGQDAQGKTSISSLRVQEKRIVSHVVMTTMS</sequence>
<dbReference type="Proteomes" id="UP001283361">
    <property type="component" value="Unassembled WGS sequence"/>
</dbReference>
<reference evidence="1" key="1">
    <citation type="journal article" date="2023" name="G3 (Bethesda)">
        <title>A reference genome for the long-term kleptoplast-retaining sea slug Elysia crispata morphotype clarki.</title>
        <authorList>
            <person name="Eastman K.E."/>
            <person name="Pendleton A.L."/>
            <person name="Shaikh M.A."/>
            <person name="Suttiyut T."/>
            <person name="Ogas R."/>
            <person name="Tomko P."/>
            <person name="Gavelis G."/>
            <person name="Widhalm J.R."/>
            <person name="Wisecaver J.H."/>
        </authorList>
    </citation>
    <scope>NUCLEOTIDE SEQUENCE</scope>
    <source>
        <strain evidence="1">ECLA1</strain>
    </source>
</reference>
<organism evidence="1 2">
    <name type="scientific">Elysia crispata</name>
    <name type="common">lettuce slug</name>
    <dbReference type="NCBI Taxonomy" id="231223"/>
    <lineage>
        <taxon>Eukaryota</taxon>
        <taxon>Metazoa</taxon>
        <taxon>Spiralia</taxon>
        <taxon>Lophotrochozoa</taxon>
        <taxon>Mollusca</taxon>
        <taxon>Gastropoda</taxon>
        <taxon>Heterobranchia</taxon>
        <taxon>Euthyneura</taxon>
        <taxon>Panpulmonata</taxon>
        <taxon>Sacoglossa</taxon>
        <taxon>Placobranchoidea</taxon>
        <taxon>Plakobranchidae</taxon>
        <taxon>Elysia</taxon>
    </lineage>
</organism>
<dbReference type="EMBL" id="JAWDGP010000613">
    <property type="protein sequence ID" value="KAK3798922.1"/>
    <property type="molecule type" value="Genomic_DNA"/>
</dbReference>
<gene>
    <name evidence="1" type="ORF">RRG08_016720</name>
</gene>